<organism evidence="2 3">
    <name type="scientific">Stephania japonica</name>
    <dbReference type="NCBI Taxonomy" id="461633"/>
    <lineage>
        <taxon>Eukaryota</taxon>
        <taxon>Viridiplantae</taxon>
        <taxon>Streptophyta</taxon>
        <taxon>Embryophyta</taxon>
        <taxon>Tracheophyta</taxon>
        <taxon>Spermatophyta</taxon>
        <taxon>Magnoliopsida</taxon>
        <taxon>Ranunculales</taxon>
        <taxon>Menispermaceae</taxon>
        <taxon>Menispermoideae</taxon>
        <taxon>Cissampelideae</taxon>
        <taxon>Stephania</taxon>
    </lineage>
</organism>
<evidence type="ECO:0000313" key="3">
    <source>
        <dbReference type="Proteomes" id="UP001417504"/>
    </source>
</evidence>
<evidence type="ECO:0000313" key="2">
    <source>
        <dbReference type="EMBL" id="KAK9137453.1"/>
    </source>
</evidence>
<feature type="domain" description="Rhodanese" evidence="1">
    <location>
        <begin position="1"/>
        <end position="33"/>
    </location>
</feature>
<name>A0AAP0PAH4_9MAGN</name>
<protein>
    <recommendedName>
        <fullName evidence="1">Rhodanese domain-containing protein</fullName>
    </recommendedName>
</protein>
<dbReference type="AlphaFoldDB" id="A0AAP0PAH4"/>
<dbReference type="EMBL" id="JBBNAE010000003">
    <property type="protein sequence ID" value="KAK9137453.1"/>
    <property type="molecule type" value="Genomic_DNA"/>
</dbReference>
<proteinExistence type="predicted"/>
<sequence length="84" mass="9363">MAAIDLSSVGYTGITDIAGGFTTWTTNGLPTKRFASETEYKKEERQHPLKVYDALTNRSKVKKKRPRRDGKMAGLVPVLYVSQS</sequence>
<keyword evidence="3" id="KW-1185">Reference proteome</keyword>
<gene>
    <name evidence="2" type="ORF">Sjap_008047</name>
</gene>
<comment type="caution">
    <text evidence="2">The sequence shown here is derived from an EMBL/GenBank/DDBJ whole genome shotgun (WGS) entry which is preliminary data.</text>
</comment>
<reference evidence="2 3" key="1">
    <citation type="submission" date="2024-01" db="EMBL/GenBank/DDBJ databases">
        <title>Genome assemblies of Stephania.</title>
        <authorList>
            <person name="Yang L."/>
        </authorList>
    </citation>
    <scope>NUCLEOTIDE SEQUENCE [LARGE SCALE GENOMIC DNA]</scope>
    <source>
        <strain evidence="2">QJT</strain>
        <tissue evidence="2">Leaf</tissue>
    </source>
</reference>
<dbReference type="InterPro" id="IPR001763">
    <property type="entry name" value="Rhodanese-like_dom"/>
</dbReference>
<evidence type="ECO:0000259" key="1">
    <source>
        <dbReference type="PROSITE" id="PS50206"/>
    </source>
</evidence>
<dbReference type="PROSITE" id="PS50206">
    <property type="entry name" value="RHODANESE_3"/>
    <property type="match status" value="1"/>
</dbReference>
<accession>A0AAP0PAH4</accession>
<dbReference type="Proteomes" id="UP001417504">
    <property type="component" value="Unassembled WGS sequence"/>
</dbReference>